<name>A0ABQ6MBZ0_9STRA</name>
<sequence length="675" mass="74108">VFVLSNTLTTESYYVPWRAILTPGLAPHASSSPGFAALRLHYPTLLNQTNAFFKEPDPWLWTAHGGDHAAYAAAGHGFVKLVPEYFDLAGAHCLDQAAASEAWSSLVPPAVAPLAAVVGATLAYKFAAAGLWRHHYGSYGHVAAAVNVRNFAACRLLLLAVFLATAGALLLLVLANESAFGGNSFDFNLCAVTSTVNIFISLNELRSHSDATLEVGARADQVRIGNFRFWQRCSTVMEALEGGLMLMLTSGHDQMLTHEMRVTPEDCLLLKDVVMAGGVVERHSMRTFVRTLGRSSKPAALTPRKSKREYRKSSSSRIASAALRKCSLLGKMFNFLLAQHLFVASLLNAFFLVWSTNTAVVETDFTFPQFSPVDLGQDPTHTTFVNDLGEEETVSIATFSLNNCRFKALQLPNLLGPRLGGIVQAWDPQTHDHGAYVGIAITIPILLAIFLVAYVSEIHRHQFATFGFVQSISDAPKDGRYRGVVAGVIATCLGCLVYALWFENNTCAWWNSAEGCNRFNWDTGPQMIAGWCNLANMLKRTLVVSQIKLAHSPSAQKVVIPNMSLVDSPTVVYELLQDGLLMYIAKNDTAVLIERLGMEQSDIDTLVQAITDMEVYIDFYSGKARVSHPQTEKRGANSALLAAKGKWRRAYRRQSAKHEKHHQQMTAVSVEEIKL</sequence>
<keyword evidence="2" id="KW-0812">Transmembrane</keyword>
<evidence type="ECO:0000313" key="3">
    <source>
        <dbReference type="EMBL" id="GMI23508.1"/>
    </source>
</evidence>
<evidence type="ECO:0000256" key="2">
    <source>
        <dbReference type="SAM" id="Phobius"/>
    </source>
</evidence>
<dbReference type="Proteomes" id="UP001165060">
    <property type="component" value="Unassembled WGS sequence"/>
</dbReference>
<keyword evidence="2" id="KW-1133">Transmembrane helix</keyword>
<dbReference type="EMBL" id="BRYB01002660">
    <property type="protein sequence ID" value="GMI23508.1"/>
    <property type="molecule type" value="Genomic_DNA"/>
</dbReference>
<feature type="non-terminal residue" evidence="3">
    <location>
        <position position="1"/>
    </location>
</feature>
<feature type="region of interest" description="Disordered" evidence="1">
    <location>
        <begin position="656"/>
        <end position="675"/>
    </location>
</feature>
<feature type="transmembrane region" description="Helical" evidence="2">
    <location>
        <begin position="156"/>
        <end position="175"/>
    </location>
</feature>
<reference evidence="3 4" key="1">
    <citation type="journal article" date="2023" name="Commun. Biol.">
        <title>Genome analysis of Parmales, the sister group of diatoms, reveals the evolutionary specialization of diatoms from phago-mixotrophs to photoautotrophs.</title>
        <authorList>
            <person name="Ban H."/>
            <person name="Sato S."/>
            <person name="Yoshikawa S."/>
            <person name="Yamada K."/>
            <person name="Nakamura Y."/>
            <person name="Ichinomiya M."/>
            <person name="Sato N."/>
            <person name="Blanc-Mathieu R."/>
            <person name="Endo H."/>
            <person name="Kuwata A."/>
            <person name="Ogata H."/>
        </authorList>
    </citation>
    <scope>NUCLEOTIDE SEQUENCE [LARGE SCALE GENOMIC DNA]</scope>
</reference>
<gene>
    <name evidence="3" type="ORF">TeGR_g11534</name>
</gene>
<feature type="transmembrane region" description="Helical" evidence="2">
    <location>
        <begin position="483"/>
        <end position="502"/>
    </location>
</feature>
<feature type="transmembrane region" description="Helical" evidence="2">
    <location>
        <begin position="333"/>
        <end position="354"/>
    </location>
</feature>
<keyword evidence="4" id="KW-1185">Reference proteome</keyword>
<comment type="caution">
    <text evidence="3">The sequence shown here is derived from an EMBL/GenBank/DDBJ whole genome shotgun (WGS) entry which is preliminary data.</text>
</comment>
<organism evidence="3 4">
    <name type="scientific">Tetraparma gracilis</name>
    <dbReference type="NCBI Taxonomy" id="2962635"/>
    <lineage>
        <taxon>Eukaryota</taxon>
        <taxon>Sar</taxon>
        <taxon>Stramenopiles</taxon>
        <taxon>Ochrophyta</taxon>
        <taxon>Bolidophyceae</taxon>
        <taxon>Parmales</taxon>
        <taxon>Triparmaceae</taxon>
        <taxon>Tetraparma</taxon>
    </lineage>
</organism>
<evidence type="ECO:0000313" key="4">
    <source>
        <dbReference type="Proteomes" id="UP001165060"/>
    </source>
</evidence>
<feature type="transmembrane region" description="Helical" evidence="2">
    <location>
        <begin position="435"/>
        <end position="455"/>
    </location>
</feature>
<proteinExistence type="predicted"/>
<accession>A0ABQ6MBZ0</accession>
<evidence type="ECO:0000256" key="1">
    <source>
        <dbReference type="SAM" id="MobiDB-lite"/>
    </source>
</evidence>
<protein>
    <submittedName>
        <fullName evidence="3">Uncharacterized protein</fullName>
    </submittedName>
</protein>
<keyword evidence="2" id="KW-0472">Membrane</keyword>